<evidence type="ECO:0000259" key="3">
    <source>
        <dbReference type="Pfam" id="PF23477"/>
    </source>
</evidence>
<sequence length="124" mass="13725">MSFTDQTLYCRDCGQEFVFTAGEQEFYQSRGLTNSPTRCPSCRSARKAQMGGRSGGNSYGGNSYSGGSRDRGERQMYSATCASCGKEAMVPFQPREDRPVYCSDCFQSSNPRSGGNNRRSSSRW</sequence>
<gene>
    <name evidence="4" type="ORF">KTT_03280</name>
</gene>
<name>A0A401ZU91_9CHLR</name>
<keyword evidence="5" id="KW-1185">Reference proteome</keyword>
<dbReference type="InterPro" id="IPR026363">
    <property type="entry name" value="CxxC-x17-CxxC_dom"/>
</dbReference>
<accession>A0A401ZU91</accession>
<feature type="domain" description="Probable zinc-binding" evidence="2">
    <location>
        <begin position="5"/>
        <end position="50"/>
    </location>
</feature>
<protein>
    <submittedName>
        <fullName evidence="4">Zinc-binding protein</fullName>
    </submittedName>
</protein>
<comment type="caution">
    <text evidence="4">The sequence shown here is derived from an EMBL/GenBank/DDBJ whole genome shotgun (WGS) entry which is preliminary data.</text>
</comment>
<evidence type="ECO:0000313" key="4">
    <source>
        <dbReference type="EMBL" id="GCE10469.1"/>
    </source>
</evidence>
<dbReference type="NCBIfam" id="TIGR04272">
    <property type="entry name" value="cxxc_cxxc_Mbark"/>
    <property type="match status" value="1"/>
</dbReference>
<dbReference type="OrthoDB" id="5505402at2"/>
<dbReference type="EMBL" id="BIFR01000001">
    <property type="protein sequence ID" value="GCE10469.1"/>
    <property type="molecule type" value="Genomic_DNA"/>
</dbReference>
<feature type="domain" description="CxxC-x17-CxxC" evidence="3">
    <location>
        <begin position="74"/>
        <end position="109"/>
    </location>
</feature>
<evidence type="ECO:0000313" key="5">
    <source>
        <dbReference type="Proteomes" id="UP000287352"/>
    </source>
</evidence>
<dbReference type="Proteomes" id="UP000287352">
    <property type="component" value="Unassembled WGS sequence"/>
</dbReference>
<organism evidence="4 5">
    <name type="scientific">Tengunoibacter tsumagoiensis</name>
    <dbReference type="NCBI Taxonomy" id="2014871"/>
    <lineage>
        <taxon>Bacteria</taxon>
        <taxon>Bacillati</taxon>
        <taxon>Chloroflexota</taxon>
        <taxon>Ktedonobacteria</taxon>
        <taxon>Ktedonobacterales</taxon>
        <taxon>Dictyobacteraceae</taxon>
        <taxon>Tengunoibacter</taxon>
    </lineage>
</organism>
<dbReference type="Pfam" id="PF23477">
    <property type="entry name" value="zf_Tbcl_2"/>
    <property type="match status" value="1"/>
</dbReference>
<evidence type="ECO:0000259" key="2">
    <source>
        <dbReference type="Pfam" id="PF13451"/>
    </source>
</evidence>
<dbReference type="Pfam" id="PF13451">
    <property type="entry name" value="zf_Tbcl"/>
    <property type="match status" value="1"/>
</dbReference>
<proteinExistence type="predicted"/>
<feature type="region of interest" description="Disordered" evidence="1">
    <location>
        <begin position="105"/>
        <end position="124"/>
    </location>
</feature>
<dbReference type="InterPro" id="IPR025306">
    <property type="entry name" value="Zn-bnd_dom_prob"/>
</dbReference>
<feature type="compositionally biased region" description="Low complexity" evidence="1">
    <location>
        <begin position="108"/>
        <end position="124"/>
    </location>
</feature>
<evidence type="ECO:0000256" key="1">
    <source>
        <dbReference type="SAM" id="MobiDB-lite"/>
    </source>
</evidence>
<reference evidence="5" key="1">
    <citation type="submission" date="2018-12" db="EMBL/GenBank/DDBJ databases">
        <title>Tengunoibacter tsumagoiensis gen. nov., sp. nov., Dictyobacter kobayashii sp. nov., D. alpinus sp. nov., and D. joshuensis sp. nov. and description of Dictyobacteraceae fam. nov. within the order Ktedonobacterales isolated from Tengu-no-mugimeshi.</title>
        <authorList>
            <person name="Wang C.M."/>
            <person name="Zheng Y."/>
            <person name="Sakai Y."/>
            <person name="Toyoda A."/>
            <person name="Minakuchi Y."/>
            <person name="Abe K."/>
            <person name="Yokota A."/>
            <person name="Yabe S."/>
        </authorList>
    </citation>
    <scope>NUCLEOTIDE SEQUENCE [LARGE SCALE GENOMIC DNA]</scope>
    <source>
        <strain evidence="5">Uno3</strain>
    </source>
</reference>
<dbReference type="AlphaFoldDB" id="A0A401ZU91"/>
<feature type="region of interest" description="Disordered" evidence="1">
    <location>
        <begin position="30"/>
        <end position="72"/>
    </location>
</feature>
<dbReference type="RefSeq" id="WP_126578068.1">
    <property type="nucleotide sequence ID" value="NZ_BIFR01000001.1"/>
</dbReference>